<protein>
    <submittedName>
        <fullName evidence="1">Uncharacterized protein</fullName>
    </submittedName>
</protein>
<dbReference type="EMBL" id="JNCF01000003">
    <property type="protein sequence ID" value="KGP64253.1"/>
    <property type="molecule type" value="Genomic_DNA"/>
</dbReference>
<keyword evidence="2" id="KW-1185">Reference proteome</keyword>
<evidence type="ECO:0000313" key="2">
    <source>
        <dbReference type="Proteomes" id="UP000054422"/>
    </source>
</evidence>
<dbReference type="RefSeq" id="WP_035886958.1">
    <property type="nucleotide sequence ID" value="NZ_JNCF01000003.1"/>
</dbReference>
<dbReference type="OrthoDB" id="5654224at2"/>
<dbReference type="Proteomes" id="UP000054422">
    <property type="component" value="Unassembled WGS sequence"/>
</dbReference>
<sequence>MQASLIKPESKEFRPWNSPHLLSNQFQLFAKFITALNSNTPPEQVDNKDELLKELEFNIINVFSHQMMPSWLALAKSYYPFYKKSNYDKALIEVLEHKLNIKATDYESLSMLIKEVFLTKYPTVNSQYQPIIDNIKTVMAKLTAVALSTPSLLNDAHQRDKKQFEEAGPSMSTCVGSIETILHHMMKRAEINKSFVISATSLLLQVKAIKSHFEQITLIQQLESTQKKNKELQEQLEKDKPGMQVSNLAQKSQGFDEEQSRLLQSWQSKEEQMALAKVFKLQKRIKEYCDHLTEALVKLPKDEKISAKLASMTVMKNDLDNEKVLPSQRIGTFGKQLNKANEQLKEHRDPMWGRFLRDCCRILAFTLSGVAMYRKLTGQPVDFFKPSHGQRFVEEATRITTAHLLI</sequence>
<comment type="caution">
    <text evidence="1">The sequence shown here is derived from an EMBL/GenBank/DDBJ whole genome shotgun (WGS) entry which is preliminary data.</text>
</comment>
<accession>A0A0A2T9Z5</accession>
<proteinExistence type="predicted"/>
<evidence type="ECO:0000313" key="1">
    <source>
        <dbReference type="EMBL" id="KGP64253.1"/>
    </source>
</evidence>
<name>A0A0A2T9Z5_9GAMM</name>
<dbReference type="AlphaFoldDB" id="A0A0A2T9Z5"/>
<reference evidence="1 2" key="1">
    <citation type="submission" date="2014-05" db="EMBL/GenBank/DDBJ databases">
        <authorList>
            <person name="Rizzardi K."/>
            <person name="Winiecka-Krusnell J."/>
            <person name="Ramliden M."/>
            <person name="Alm E."/>
            <person name="Andersson S."/>
            <person name="Byfors S."/>
        </authorList>
    </citation>
    <scope>NUCLEOTIDE SEQUENCE [LARGE SCALE GENOMIC DNA]</scope>
    <source>
        <strain evidence="1 2">LEGN</strain>
    </source>
</reference>
<organism evidence="1 2">
    <name type="scientific">Legionella norrlandica</name>
    <dbReference type="NCBI Taxonomy" id="1498499"/>
    <lineage>
        <taxon>Bacteria</taxon>
        <taxon>Pseudomonadati</taxon>
        <taxon>Pseudomonadota</taxon>
        <taxon>Gammaproteobacteria</taxon>
        <taxon>Legionellales</taxon>
        <taxon>Legionellaceae</taxon>
        <taxon>Legionella</taxon>
    </lineage>
</organism>
<dbReference type="STRING" id="1498499.EP47_04170"/>
<gene>
    <name evidence="1" type="ORF">EP47_04170</name>
</gene>